<dbReference type="Pfam" id="PF07081">
    <property type="entry name" value="DUF1349"/>
    <property type="match status" value="1"/>
</dbReference>
<dbReference type="InterPro" id="IPR013320">
    <property type="entry name" value="ConA-like_dom_sf"/>
</dbReference>
<dbReference type="EMBL" id="DSRD01000890">
    <property type="protein sequence ID" value="HGW95447.1"/>
    <property type="molecule type" value="Genomic_DNA"/>
</dbReference>
<dbReference type="SUPFAM" id="SSF49899">
    <property type="entry name" value="Concanavalin A-like lectins/glucanases"/>
    <property type="match status" value="1"/>
</dbReference>
<sequence>MNPMKWLNEPTQWSDFDDRVMLTTEAKTDFWRKTHYGFMRDNGHFYYQTVTGDFTAEVKITGQYQVLYDQAGLMVRHDETTWLKCGIEFVEGTQNVSAVVTRDFSDWSVVPLVSPPEFIWLRMQRRSEAIEIQYSFDGHHFQMLRLAYLTSSETLQVGLMAASPQGNGCKITFEGFKITQPCQSS</sequence>
<organism evidence="1">
    <name type="scientific">Oscillatoriales cyanobacterium SpSt-402</name>
    <dbReference type="NCBI Taxonomy" id="2282168"/>
    <lineage>
        <taxon>Bacteria</taxon>
        <taxon>Bacillati</taxon>
        <taxon>Cyanobacteriota</taxon>
        <taxon>Cyanophyceae</taxon>
        <taxon>Oscillatoriophycideae</taxon>
        <taxon>Oscillatoriales</taxon>
    </lineage>
</organism>
<dbReference type="PIRSF" id="PIRSF022704">
    <property type="entry name" value="UCP022704"/>
    <property type="match status" value="1"/>
</dbReference>
<dbReference type="AlphaFoldDB" id="A0A832H6S4"/>
<evidence type="ECO:0000313" key="1">
    <source>
        <dbReference type="EMBL" id="HGW95447.1"/>
    </source>
</evidence>
<dbReference type="InterPro" id="IPR009784">
    <property type="entry name" value="DUF1349"/>
</dbReference>
<dbReference type="Gene3D" id="2.60.120.200">
    <property type="match status" value="1"/>
</dbReference>
<proteinExistence type="predicted"/>
<protein>
    <submittedName>
        <fullName evidence="1">DUF1349 domain-containing protein</fullName>
    </submittedName>
</protein>
<dbReference type="PANTHER" id="PTHR35332">
    <property type="entry name" value="REGULATION OF ENOLASE PROTEIN 1"/>
    <property type="match status" value="1"/>
</dbReference>
<reference evidence="1" key="1">
    <citation type="journal article" date="2020" name="mSystems">
        <title>Genome- and Community-Level Interaction Insights into Carbon Utilization and Element Cycling Functions of Hydrothermarchaeota in Hydrothermal Sediment.</title>
        <authorList>
            <person name="Zhou Z."/>
            <person name="Liu Y."/>
            <person name="Xu W."/>
            <person name="Pan J."/>
            <person name="Luo Z.H."/>
            <person name="Li M."/>
        </authorList>
    </citation>
    <scope>NUCLEOTIDE SEQUENCE [LARGE SCALE GENOMIC DNA]</scope>
    <source>
        <strain evidence="1">SpSt-402</strain>
    </source>
</reference>
<name>A0A832H6S4_9CYAN</name>
<gene>
    <name evidence="1" type="ORF">ENR47_14390</name>
</gene>
<accession>A0A832H6S4</accession>
<dbReference type="PANTHER" id="PTHR35332:SF2">
    <property type="entry name" value="REGULATION OF ENOLASE PROTEIN 1"/>
    <property type="match status" value="1"/>
</dbReference>
<comment type="caution">
    <text evidence="1">The sequence shown here is derived from an EMBL/GenBank/DDBJ whole genome shotgun (WGS) entry which is preliminary data.</text>
</comment>
<dbReference type="InterPro" id="IPR015987">
    <property type="entry name" value="UCP022704"/>
</dbReference>